<dbReference type="InterPro" id="IPR002328">
    <property type="entry name" value="ADH_Zn_CS"/>
</dbReference>
<dbReference type="InterPro" id="IPR011032">
    <property type="entry name" value="GroES-like_sf"/>
</dbReference>
<keyword evidence="4" id="KW-0560">Oxidoreductase</keyword>
<dbReference type="SUPFAM" id="SSF51735">
    <property type="entry name" value="NAD(P)-binding Rossmann-fold domains"/>
    <property type="match status" value="1"/>
</dbReference>
<name>A0ABY4L0W7_THEAE</name>
<dbReference type="RefSeq" id="WP_248592372.1">
    <property type="nucleotide sequence ID" value="NZ_BAABEB010000012.1"/>
</dbReference>
<dbReference type="EMBL" id="CP051627">
    <property type="protein sequence ID" value="UPT20123.1"/>
    <property type="molecule type" value="Genomic_DNA"/>
</dbReference>
<evidence type="ECO:0000256" key="3">
    <source>
        <dbReference type="ARBA" id="ARBA00022833"/>
    </source>
</evidence>
<dbReference type="PANTHER" id="PTHR43880">
    <property type="entry name" value="ALCOHOL DEHYDROGENASE"/>
    <property type="match status" value="1"/>
</dbReference>
<dbReference type="CDD" id="cd08279">
    <property type="entry name" value="Zn_ADH_class_III"/>
    <property type="match status" value="1"/>
</dbReference>
<evidence type="ECO:0000256" key="4">
    <source>
        <dbReference type="ARBA" id="ARBA00023002"/>
    </source>
</evidence>
<gene>
    <name evidence="9" type="ORF">FOF52_03370</name>
</gene>
<dbReference type="InterPro" id="IPR013149">
    <property type="entry name" value="ADH-like_C"/>
</dbReference>
<evidence type="ECO:0000256" key="6">
    <source>
        <dbReference type="RuleBase" id="RU361277"/>
    </source>
</evidence>
<dbReference type="SUPFAM" id="SSF50129">
    <property type="entry name" value="GroES-like"/>
    <property type="match status" value="1"/>
</dbReference>
<reference evidence="9 10" key="1">
    <citation type="submission" date="2020-04" db="EMBL/GenBank/DDBJ databases">
        <title>Thermobifida alba genome sequencing and assembly.</title>
        <authorList>
            <person name="Luzics S."/>
            <person name="Horvath B."/>
            <person name="Nagy I."/>
            <person name="Toth A."/>
            <person name="Nagy I."/>
            <person name="Kukolya J."/>
        </authorList>
    </citation>
    <scope>NUCLEOTIDE SEQUENCE [LARGE SCALE GENOMIC DNA]</scope>
    <source>
        <strain evidence="9 10">DSM 43795</strain>
    </source>
</reference>
<evidence type="ECO:0000256" key="5">
    <source>
        <dbReference type="ARBA" id="ARBA00023027"/>
    </source>
</evidence>
<dbReference type="Gene3D" id="3.40.50.720">
    <property type="entry name" value="NAD(P)-binding Rossmann-like Domain"/>
    <property type="match status" value="1"/>
</dbReference>
<evidence type="ECO:0000256" key="7">
    <source>
        <dbReference type="SAM" id="MobiDB-lite"/>
    </source>
</evidence>
<evidence type="ECO:0000313" key="9">
    <source>
        <dbReference type="EMBL" id="UPT20123.1"/>
    </source>
</evidence>
<feature type="region of interest" description="Disordered" evidence="7">
    <location>
        <begin position="105"/>
        <end position="124"/>
    </location>
</feature>
<comment type="cofactor">
    <cofactor evidence="6">
        <name>Zn(2+)</name>
        <dbReference type="ChEBI" id="CHEBI:29105"/>
    </cofactor>
</comment>
<dbReference type="InterPro" id="IPR013154">
    <property type="entry name" value="ADH-like_N"/>
</dbReference>
<evidence type="ECO:0000256" key="2">
    <source>
        <dbReference type="ARBA" id="ARBA00022723"/>
    </source>
</evidence>
<evidence type="ECO:0000259" key="8">
    <source>
        <dbReference type="SMART" id="SM00829"/>
    </source>
</evidence>
<dbReference type="PANTHER" id="PTHR43880:SF12">
    <property type="entry name" value="ALCOHOL DEHYDROGENASE CLASS-3"/>
    <property type="match status" value="1"/>
</dbReference>
<dbReference type="Proteomes" id="UP000832041">
    <property type="component" value="Chromosome"/>
</dbReference>
<comment type="similarity">
    <text evidence="1 6">Belongs to the zinc-containing alcohol dehydrogenase family.</text>
</comment>
<keyword evidence="10" id="KW-1185">Reference proteome</keyword>
<dbReference type="SMART" id="SM00829">
    <property type="entry name" value="PKS_ER"/>
    <property type="match status" value="1"/>
</dbReference>
<dbReference type="Pfam" id="PF08240">
    <property type="entry name" value="ADH_N"/>
    <property type="match status" value="1"/>
</dbReference>
<evidence type="ECO:0000313" key="10">
    <source>
        <dbReference type="Proteomes" id="UP000832041"/>
    </source>
</evidence>
<sequence length="359" mass="38076">MKAAVLHEFHKDLVIEDVTVSEPAPDEVLVRVVASGVCHTDRTMQLGANDLPLPLILGHEAAGIVERVGSAVTYVKPGDPVATCASAFCGSCRWCMRGELQHCERKRRSREPGRPPRLSQGDTPVEPFVGLGGFAEQLLVHESAVVKLPEEMPLDRAALLGCSVITGVGAVRNAAKVQVGQTVAVIGCGGVGLNVVQGARIAGAAQIIAVDRIPDKLALARQFGATHTVDAGTTDPVEAVRELTGGGVDHAIEVVGIAATMEQAFQMLDTQGTATVVGVARPDVQVRVPATDLLLEKRLQGSKMGSSRFRIDIPLYCRLYLDGRLKLDELLSARVPLTEVNRALADLDNPLGARTVLTF</sequence>
<organism evidence="9 10">
    <name type="scientific">Thermobifida alba</name>
    <name type="common">Thermomonospora alba</name>
    <dbReference type="NCBI Taxonomy" id="53522"/>
    <lineage>
        <taxon>Bacteria</taxon>
        <taxon>Bacillati</taxon>
        <taxon>Actinomycetota</taxon>
        <taxon>Actinomycetes</taxon>
        <taxon>Streptosporangiales</taxon>
        <taxon>Nocardiopsidaceae</taxon>
        <taxon>Thermobifida</taxon>
    </lineage>
</organism>
<feature type="domain" description="Enoyl reductase (ER)" evidence="8">
    <location>
        <begin position="8"/>
        <end position="357"/>
    </location>
</feature>
<keyword evidence="2 6" id="KW-0479">Metal-binding</keyword>
<keyword evidence="3 6" id="KW-0862">Zinc</keyword>
<protein>
    <submittedName>
        <fullName evidence="9">Zn-dependent alcohol dehydrogenase</fullName>
    </submittedName>
</protein>
<dbReference type="Gene3D" id="3.90.180.10">
    <property type="entry name" value="Medium-chain alcohol dehydrogenases, catalytic domain"/>
    <property type="match status" value="1"/>
</dbReference>
<dbReference type="Pfam" id="PF00107">
    <property type="entry name" value="ADH_zinc_N"/>
    <property type="match status" value="1"/>
</dbReference>
<dbReference type="InterPro" id="IPR036291">
    <property type="entry name" value="NAD(P)-bd_dom_sf"/>
</dbReference>
<dbReference type="InterPro" id="IPR020843">
    <property type="entry name" value="ER"/>
</dbReference>
<dbReference type="PROSITE" id="PS00059">
    <property type="entry name" value="ADH_ZINC"/>
    <property type="match status" value="1"/>
</dbReference>
<evidence type="ECO:0000256" key="1">
    <source>
        <dbReference type="ARBA" id="ARBA00008072"/>
    </source>
</evidence>
<accession>A0ABY4L0W7</accession>
<keyword evidence="5" id="KW-0520">NAD</keyword>
<proteinExistence type="inferred from homology"/>